<keyword evidence="2" id="KW-0964">Secreted</keyword>
<keyword evidence="4" id="KW-0677">Repeat</keyword>
<dbReference type="InterPro" id="IPR052065">
    <property type="entry name" value="Compl_asym_regulator"/>
</dbReference>
<keyword evidence="3 6" id="KW-0732">Signal</keyword>
<keyword evidence="8" id="KW-1185">Reference proteome</keyword>
<dbReference type="Pfam" id="PF00090">
    <property type="entry name" value="TSP_1"/>
    <property type="match status" value="5"/>
</dbReference>
<dbReference type="PROSITE" id="PS50092">
    <property type="entry name" value="TSP1"/>
    <property type="match status" value="5"/>
</dbReference>
<name>A0ABY7FVD1_MYAAR</name>
<dbReference type="SMART" id="SM00209">
    <property type="entry name" value="TSP1"/>
    <property type="match status" value="5"/>
</dbReference>
<evidence type="ECO:0000256" key="1">
    <source>
        <dbReference type="ARBA" id="ARBA00004613"/>
    </source>
</evidence>
<dbReference type="SUPFAM" id="SSF82895">
    <property type="entry name" value="TSP-1 type 1 repeat"/>
    <property type="match status" value="5"/>
</dbReference>
<dbReference type="PANTHER" id="PTHR22906:SF43">
    <property type="entry name" value="PROPERDIN"/>
    <property type="match status" value="1"/>
</dbReference>
<feature type="signal peptide" evidence="6">
    <location>
        <begin position="1"/>
        <end position="17"/>
    </location>
</feature>
<dbReference type="InterPro" id="IPR036383">
    <property type="entry name" value="TSP1_rpt_sf"/>
</dbReference>
<dbReference type="PANTHER" id="PTHR22906">
    <property type="entry name" value="PROPERDIN"/>
    <property type="match status" value="1"/>
</dbReference>
<evidence type="ECO:0000256" key="2">
    <source>
        <dbReference type="ARBA" id="ARBA00022525"/>
    </source>
</evidence>
<keyword evidence="5" id="KW-1015">Disulfide bond</keyword>
<evidence type="ECO:0000256" key="3">
    <source>
        <dbReference type="ARBA" id="ARBA00022729"/>
    </source>
</evidence>
<dbReference type="Proteomes" id="UP001164746">
    <property type="component" value="Chromosome 14"/>
</dbReference>
<sequence length="359" mass="40208">MHLNNIFILSVIFGIYCDLCVDQFVCYRKHRPKKGECGGRIKRARVTTVKACCEGTGSGFSTSGLDQLGRNRYTCTSCESWEKNQTIPTIPPITTTELPSEWGHWSQCSRTCGSGVRERYRKCTTCDLDDPGNKEIKHCTVHFYCPEPGEWGSWAEWEECSQPCGGGIRRRQRLCDSPEPRHGGADCKGPSEETGLCNEQECKVDGGWMPWTRFGHCSHTCGRGEMLRTRTCTNPAPRGGGQQCVGRSIDARRCEDRKCPVHGGWSDWDPWSSCDSTCGTGKRVRSRACNRPRPDFGGKHCEGGWSQWSYYGPCRAAPCQHGHRLRTRECDSPRPSHGGRMCRGDSVERNPCFNDEGCA</sequence>
<reference evidence="7" key="1">
    <citation type="submission" date="2022-11" db="EMBL/GenBank/DDBJ databases">
        <title>Centuries of genome instability and evolution in soft-shell clam transmissible cancer (bioRxiv).</title>
        <authorList>
            <person name="Hart S.F.M."/>
            <person name="Yonemitsu M.A."/>
            <person name="Giersch R.M."/>
            <person name="Beal B.F."/>
            <person name="Arriagada G."/>
            <person name="Davis B.W."/>
            <person name="Ostrander E.A."/>
            <person name="Goff S.P."/>
            <person name="Metzger M.J."/>
        </authorList>
    </citation>
    <scope>NUCLEOTIDE SEQUENCE</scope>
    <source>
        <strain evidence="7">MELC-2E11</strain>
        <tissue evidence="7">Siphon/mantle</tissue>
    </source>
</reference>
<evidence type="ECO:0000256" key="5">
    <source>
        <dbReference type="ARBA" id="ARBA00023157"/>
    </source>
</evidence>
<organism evidence="7 8">
    <name type="scientific">Mya arenaria</name>
    <name type="common">Soft-shell clam</name>
    <dbReference type="NCBI Taxonomy" id="6604"/>
    <lineage>
        <taxon>Eukaryota</taxon>
        <taxon>Metazoa</taxon>
        <taxon>Spiralia</taxon>
        <taxon>Lophotrochozoa</taxon>
        <taxon>Mollusca</taxon>
        <taxon>Bivalvia</taxon>
        <taxon>Autobranchia</taxon>
        <taxon>Heteroconchia</taxon>
        <taxon>Euheterodonta</taxon>
        <taxon>Imparidentia</taxon>
        <taxon>Neoheterodontei</taxon>
        <taxon>Myida</taxon>
        <taxon>Myoidea</taxon>
        <taxon>Myidae</taxon>
        <taxon>Mya</taxon>
    </lineage>
</organism>
<dbReference type="EMBL" id="CP111025">
    <property type="protein sequence ID" value="WAR26193.1"/>
    <property type="molecule type" value="Genomic_DNA"/>
</dbReference>
<protein>
    <submittedName>
        <fullName evidence="7">HMCN1-like protein</fullName>
    </submittedName>
</protein>
<evidence type="ECO:0000313" key="8">
    <source>
        <dbReference type="Proteomes" id="UP001164746"/>
    </source>
</evidence>
<gene>
    <name evidence="7" type="ORF">MAR_011897</name>
</gene>
<proteinExistence type="predicted"/>
<dbReference type="PRINTS" id="PR01705">
    <property type="entry name" value="TSP1REPEAT"/>
</dbReference>
<accession>A0ABY7FVD1</accession>
<comment type="subcellular location">
    <subcellularLocation>
        <location evidence="1">Secreted</location>
    </subcellularLocation>
</comment>
<feature type="chain" id="PRO_5046211635" evidence="6">
    <location>
        <begin position="18"/>
        <end position="359"/>
    </location>
</feature>
<evidence type="ECO:0000313" key="7">
    <source>
        <dbReference type="EMBL" id="WAR26193.1"/>
    </source>
</evidence>
<dbReference type="InterPro" id="IPR000884">
    <property type="entry name" value="TSP1_rpt"/>
</dbReference>
<evidence type="ECO:0000256" key="6">
    <source>
        <dbReference type="SAM" id="SignalP"/>
    </source>
</evidence>
<evidence type="ECO:0000256" key="4">
    <source>
        <dbReference type="ARBA" id="ARBA00022737"/>
    </source>
</evidence>
<dbReference type="Gene3D" id="2.20.100.10">
    <property type="entry name" value="Thrombospondin type-1 (TSP1) repeat"/>
    <property type="match status" value="5"/>
</dbReference>
<feature type="non-terminal residue" evidence="7">
    <location>
        <position position="1"/>
    </location>
</feature>